<name>A0A915HL78_ROMCU</name>
<feature type="region of interest" description="Disordered" evidence="1">
    <location>
        <begin position="192"/>
        <end position="219"/>
    </location>
</feature>
<sequence length="573" mass="66585">MKDDFKHYEITNNVNYTINRSEHWAPGGSRYPAFVKDNTADIWLHVMTLSYFAARYRAVPSGADCPIHTDAVPRGGLPYFAARHRTAPLFYVWILLFSKNVFRSHHTDTLFVILILMNFSYILVMSCEEKPLKTLGEIVRPPPLKFEVERTSFSSRRNQKPLEYNFNYFRPSFDISFPENVINTATISTTNDSHNISPNNTDRCRSLTPKKPLKDSNFRISPNSAFTPISLPTKKIGLKKLDSSKSFDEVARNSELFFRSKNGIDDGRFAEISFAPVSMKTATKQQSTTTKSTKRSSSSRGNNKDMPDRETNMEYALNINPSLSKEDHYRHPTVNDMSPGDRHYDMAMERAKIKPVVYQHKWSMTPEYLEDPDMASHVTGHMVSRQYLKIIRTVRLFVQKTEPKASIIESTENEKVSRIDENRRKNSTISTSLYVGDTDIENKQNFWHKVFKFEQKSDSLINDEKKFIISHNKFPFTQHQRGQQIAVVDDHENHHDQEHYRRKYTPSKNPLGKMQKHKTICIFPEREETTENIDIISPKFNEKTLNDDDRTEQVEKSTSIDRILSYGEKTYKE</sequence>
<dbReference type="WBParaSite" id="nRc.2.0.1.t02728-RA">
    <property type="protein sequence ID" value="nRc.2.0.1.t02728-RA"/>
    <property type="gene ID" value="nRc.2.0.1.g02728"/>
</dbReference>
<proteinExistence type="predicted"/>
<protein>
    <submittedName>
        <fullName evidence="3">Uncharacterized protein</fullName>
    </submittedName>
</protein>
<accession>A0A915HL78</accession>
<dbReference type="Proteomes" id="UP000887565">
    <property type="component" value="Unplaced"/>
</dbReference>
<feature type="compositionally biased region" description="Basic and acidic residues" evidence="1">
    <location>
        <begin position="302"/>
        <end position="312"/>
    </location>
</feature>
<evidence type="ECO:0000313" key="2">
    <source>
        <dbReference type="Proteomes" id="UP000887565"/>
    </source>
</evidence>
<feature type="compositionally biased region" description="Low complexity" evidence="1">
    <location>
        <begin position="280"/>
        <end position="300"/>
    </location>
</feature>
<keyword evidence="2" id="KW-1185">Reference proteome</keyword>
<organism evidence="2 3">
    <name type="scientific">Romanomermis culicivorax</name>
    <name type="common">Nematode worm</name>
    <dbReference type="NCBI Taxonomy" id="13658"/>
    <lineage>
        <taxon>Eukaryota</taxon>
        <taxon>Metazoa</taxon>
        <taxon>Ecdysozoa</taxon>
        <taxon>Nematoda</taxon>
        <taxon>Enoplea</taxon>
        <taxon>Dorylaimia</taxon>
        <taxon>Mermithida</taxon>
        <taxon>Mermithoidea</taxon>
        <taxon>Mermithidae</taxon>
        <taxon>Romanomermis</taxon>
    </lineage>
</organism>
<feature type="region of interest" description="Disordered" evidence="1">
    <location>
        <begin position="491"/>
        <end position="513"/>
    </location>
</feature>
<evidence type="ECO:0000256" key="1">
    <source>
        <dbReference type="SAM" id="MobiDB-lite"/>
    </source>
</evidence>
<evidence type="ECO:0000313" key="3">
    <source>
        <dbReference type="WBParaSite" id="nRc.2.0.1.t02728-RA"/>
    </source>
</evidence>
<dbReference type="AlphaFoldDB" id="A0A915HL78"/>
<feature type="compositionally biased region" description="Polar residues" evidence="1">
    <location>
        <begin position="192"/>
        <end position="201"/>
    </location>
</feature>
<reference evidence="3" key="1">
    <citation type="submission" date="2022-11" db="UniProtKB">
        <authorList>
            <consortium name="WormBaseParasite"/>
        </authorList>
    </citation>
    <scope>IDENTIFICATION</scope>
</reference>
<feature type="region of interest" description="Disordered" evidence="1">
    <location>
        <begin position="280"/>
        <end position="340"/>
    </location>
</feature>